<dbReference type="EMBL" id="RXIF01000004">
    <property type="protein sequence ID" value="RZN65090.1"/>
    <property type="molecule type" value="Genomic_DNA"/>
</dbReference>
<sequence>MKKICIEIEEDGNKSCIEVTSDKDLSEIYKLIGLFIEGLKLPSSSISDASYSYQEVPRFKSSLIDRFKRFVVFEFSDRWFTSKEVKERFDKEYNDKIKMSTVSTYLSRMCKENILEWRGDRNNREYRVILGEKEINSTAPDTFLLVDKKERRFCRL</sequence>
<name>A0A520KTL4_METT2</name>
<reference evidence="1 2" key="1">
    <citation type="journal article" date="2019" name="Nat. Microbiol.">
        <title>Wide diversity of methane and short-chain alkane metabolisms in uncultured archaea.</title>
        <authorList>
            <person name="Borrel G."/>
            <person name="Adam P.S."/>
            <person name="McKay L.J."/>
            <person name="Chen L.X."/>
            <person name="Sierra-Garcia I.N."/>
            <person name="Sieber C.M."/>
            <person name="Letourneur Q."/>
            <person name="Ghozlane A."/>
            <person name="Andersen G.L."/>
            <person name="Li W.J."/>
            <person name="Hallam S.J."/>
            <person name="Muyzer G."/>
            <person name="de Oliveira V.M."/>
            <person name="Inskeep W.P."/>
            <person name="Banfield J.F."/>
            <person name="Gribaldo S."/>
        </authorList>
    </citation>
    <scope>NUCLEOTIDE SEQUENCE [LARGE SCALE GENOMIC DNA]</scope>
    <source>
        <strain evidence="1">NM1a</strain>
    </source>
</reference>
<dbReference type="Gene3D" id="1.10.10.10">
    <property type="entry name" value="Winged helix-like DNA-binding domain superfamily/Winged helix DNA-binding domain"/>
    <property type="match status" value="1"/>
</dbReference>
<gene>
    <name evidence="1" type="ORF">EF806_03340</name>
</gene>
<protein>
    <submittedName>
        <fullName evidence="1">Uncharacterized protein</fullName>
    </submittedName>
</protein>
<dbReference type="Proteomes" id="UP000317158">
    <property type="component" value="Unassembled WGS sequence"/>
</dbReference>
<comment type="caution">
    <text evidence="1">The sequence shown here is derived from an EMBL/GenBank/DDBJ whole genome shotgun (WGS) entry which is preliminary data.</text>
</comment>
<proteinExistence type="predicted"/>
<evidence type="ECO:0000313" key="2">
    <source>
        <dbReference type="Proteomes" id="UP000317158"/>
    </source>
</evidence>
<accession>A0A520KTL4</accession>
<organism evidence="1 2">
    <name type="scientific">Methanoliparum thermophilum</name>
    <dbReference type="NCBI Taxonomy" id="2491083"/>
    <lineage>
        <taxon>Archaea</taxon>
        <taxon>Methanobacteriati</taxon>
        <taxon>Methanobacteriota</taxon>
        <taxon>Candidatus Methanoliparia</taxon>
        <taxon>Candidatus Methanoliparales</taxon>
        <taxon>Candidatus Methanoliparaceae</taxon>
        <taxon>Candidatus Methanoliparum</taxon>
    </lineage>
</organism>
<dbReference type="AlphaFoldDB" id="A0A520KTL4"/>
<evidence type="ECO:0000313" key="1">
    <source>
        <dbReference type="EMBL" id="RZN65090.1"/>
    </source>
</evidence>
<dbReference type="InterPro" id="IPR036388">
    <property type="entry name" value="WH-like_DNA-bd_sf"/>
</dbReference>